<reference evidence="1 2" key="1">
    <citation type="journal article" date="2012" name="BMC Genomics">
        <title>Tools to kill: Genome of one of the most destructive plant pathogenic fungi Macrophomina phaseolina.</title>
        <authorList>
            <person name="Islam M.S."/>
            <person name="Haque M.S."/>
            <person name="Islam M.M."/>
            <person name="Emdad E.M."/>
            <person name="Halim A."/>
            <person name="Hossen Q.M.M."/>
            <person name="Hossain M.Z."/>
            <person name="Ahmed B."/>
            <person name="Rahim S."/>
            <person name="Rahman M.S."/>
            <person name="Alam M.M."/>
            <person name="Hou S."/>
            <person name="Wan X."/>
            <person name="Saito J.A."/>
            <person name="Alam M."/>
        </authorList>
    </citation>
    <scope>NUCLEOTIDE SEQUENCE [LARGE SCALE GENOMIC DNA]</scope>
    <source>
        <strain evidence="1 2">MS6</strain>
    </source>
</reference>
<dbReference type="InParanoid" id="K2RJ09"/>
<dbReference type="STRING" id="1126212.K2RJ09"/>
<dbReference type="SUPFAM" id="SSF63829">
    <property type="entry name" value="Calcium-dependent phosphotriesterase"/>
    <property type="match status" value="1"/>
</dbReference>
<proteinExistence type="predicted"/>
<name>K2RJ09_MACPH</name>
<dbReference type="PANTHER" id="PTHR47064:SF2">
    <property type="entry name" value="SMP-30_GLUCONOLACTONASE_LRE-LIKE REGION DOMAIN-CONTAINING PROTEIN-RELATED"/>
    <property type="match status" value="1"/>
</dbReference>
<dbReference type="AlphaFoldDB" id="K2RJ09"/>
<dbReference type="EMBL" id="AHHD01000529">
    <property type="protein sequence ID" value="EKG10064.1"/>
    <property type="molecule type" value="Genomic_DNA"/>
</dbReference>
<organism evidence="1 2">
    <name type="scientific">Macrophomina phaseolina (strain MS6)</name>
    <name type="common">Charcoal rot fungus</name>
    <dbReference type="NCBI Taxonomy" id="1126212"/>
    <lineage>
        <taxon>Eukaryota</taxon>
        <taxon>Fungi</taxon>
        <taxon>Dikarya</taxon>
        <taxon>Ascomycota</taxon>
        <taxon>Pezizomycotina</taxon>
        <taxon>Dothideomycetes</taxon>
        <taxon>Dothideomycetes incertae sedis</taxon>
        <taxon>Botryosphaeriales</taxon>
        <taxon>Botryosphaeriaceae</taxon>
        <taxon>Macrophomina</taxon>
    </lineage>
</organism>
<accession>K2RJ09</accession>
<dbReference type="eggNOG" id="ENOG502RS4K">
    <property type="taxonomic scope" value="Eukaryota"/>
</dbReference>
<comment type="caution">
    <text evidence="1">The sequence shown here is derived from an EMBL/GenBank/DDBJ whole genome shotgun (WGS) entry which is preliminary data.</text>
</comment>
<dbReference type="InterPro" id="IPR011042">
    <property type="entry name" value="6-blade_b-propeller_TolB-like"/>
</dbReference>
<dbReference type="InterPro" id="IPR052988">
    <property type="entry name" value="Oryzine_lactonohydrolase"/>
</dbReference>
<evidence type="ECO:0000313" key="2">
    <source>
        <dbReference type="Proteomes" id="UP000007129"/>
    </source>
</evidence>
<dbReference type="Proteomes" id="UP000007129">
    <property type="component" value="Unassembled WGS sequence"/>
</dbReference>
<dbReference type="VEuPathDB" id="FungiDB:MPH_12844"/>
<dbReference type="HOGENOM" id="CLU_036110_1_1_1"/>
<sequence>MFPGLVQSFFTDLPSGFEDAPATWAWVSYKDPSVAVLSGPFNRSVFDAPFESVTSDFSLQQANDFLNTTHFVAYDERFFGIIGPNATITHIQKLTYQTHEAPCYNPNTKELLFVEWGPPGGDDGVHTWQYLLDTKTNELRKITTSPPTVNLHGCVFYNDFYYGVTDGSANETGALVKIDPVTFEKTILLNNYYQQPFAGFNDLEIDPDGNFWLTDSKSGAVRPKAFTSIHPPTNAFRSHHQHNMTLTKGIQGRDIIPFTPPTNPTLYFVNATTMAPKPVHVTTGNANGVAIAHSSTSTYTLYLPDTGVSVFKPVSLKDPYGNRGLFAYDVSPSGGGGVLTNGRLLNNPISYFYDGVRVSAGGWVFASAGDGVDVISPTDGVTLGTIRVGGGGNLAVAVGLGEHELWVVGRGGVWHVDGVKEKLRRDW</sequence>
<dbReference type="OrthoDB" id="423498at2759"/>
<evidence type="ECO:0000313" key="1">
    <source>
        <dbReference type="EMBL" id="EKG10064.1"/>
    </source>
</evidence>
<dbReference type="PANTHER" id="PTHR47064">
    <property type="entry name" value="PUTATIVE (AFU_ORTHOLOGUE AFUA_1G08990)-RELATED"/>
    <property type="match status" value="1"/>
</dbReference>
<gene>
    <name evidence="1" type="ORF">MPH_12844</name>
</gene>
<protein>
    <submittedName>
        <fullName evidence="1">Six-bladed beta-propeller TolB-like protein</fullName>
    </submittedName>
</protein>
<dbReference type="Gene3D" id="2.120.10.30">
    <property type="entry name" value="TolB, C-terminal domain"/>
    <property type="match status" value="1"/>
</dbReference>